<feature type="transmembrane region" description="Helical" evidence="6">
    <location>
        <begin position="114"/>
        <end position="131"/>
    </location>
</feature>
<feature type="transmembrane region" description="Helical" evidence="6">
    <location>
        <begin position="38"/>
        <end position="63"/>
    </location>
</feature>
<feature type="transmembrane region" description="Helical" evidence="6">
    <location>
        <begin position="179"/>
        <end position="199"/>
    </location>
</feature>
<evidence type="ECO:0000256" key="5">
    <source>
        <dbReference type="ARBA" id="ARBA00023136"/>
    </source>
</evidence>
<dbReference type="Proteomes" id="UP001595741">
    <property type="component" value="Unassembled WGS sequence"/>
</dbReference>
<comment type="subcellular location">
    <subcellularLocation>
        <location evidence="1">Cell membrane</location>
        <topology evidence="1">Multi-pass membrane protein</topology>
    </subcellularLocation>
</comment>
<keyword evidence="3 6" id="KW-0812">Transmembrane</keyword>
<dbReference type="PANTHER" id="PTHR30250">
    <property type="entry name" value="PST FAMILY PREDICTED COLANIC ACID TRANSPORTER"/>
    <property type="match status" value="1"/>
</dbReference>
<accession>A0ABV7RE74</accession>
<feature type="transmembrane region" description="Helical" evidence="6">
    <location>
        <begin position="152"/>
        <end position="173"/>
    </location>
</feature>
<dbReference type="EMBL" id="JBHRXN010000012">
    <property type="protein sequence ID" value="MFC3531898.1"/>
    <property type="molecule type" value="Genomic_DNA"/>
</dbReference>
<gene>
    <name evidence="7" type="ORF">ACFOLG_06825</name>
</gene>
<feature type="transmembrane region" description="Helical" evidence="6">
    <location>
        <begin position="449"/>
        <end position="470"/>
    </location>
</feature>
<feature type="transmembrane region" description="Helical" evidence="6">
    <location>
        <begin position="247"/>
        <end position="268"/>
    </location>
</feature>
<feature type="transmembrane region" description="Helical" evidence="6">
    <location>
        <begin position="367"/>
        <end position="387"/>
    </location>
</feature>
<evidence type="ECO:0000313" key="7">
    <source>
        <dbReference type="EMBL" id="MFC3531898.1"/>
    </source>
</evidence>
<feature type="transmembrane region" description="Helical" evidence="6">
    <location>
        <begin position="83"/>
        <end position="102"/>
    </location>
</feature>
<protein>
    <submittedName>
        <fullName evidence="7">Lipopolysaccharide biosynthesis protein</fullName>
    </submittedName>
</protein>
<dbReference type="InterPro" id="IPR050833">
    <property type="entry name" value="Poly_Biosynth_Transport"/>
</dbReference>
<keyword evidence="5 6" id="KW-0472">Membrane</keyword>
<feature type="transmembrane region" description="Helical" evidence="6">
    <location>
        <begin position="330"/>
        <end position="346"/>
    </location>
</feature>
<evidence type="ECO:0000313" key="8">
    <source>
        <dbReference type="Proteomes" id="UP001595741"/>
    </source>
</evidence>
<evidence type="ECO:0000256" key="6">
    <source>
        <dbReference type="SAM" id="Phobius"/>
    </source>
</evidence>
<feature type="transmembrane region" description="Helical" evidence="6">
    <location>
        <begin position="393"/>
        <end position="411"/>
    </location>
</feature>
<feature type="transmembrane region" description="Helical" evidence="6">
    <location>
        <begin position="306"/>
        <end position="324"/>
    </location>
</feature>
<feature type="transmembrane region" description="Helical" evidence="6">
    <location>
        <begin position="423"/>
        <end position="443"/>
    </location>
</feature>
<evidence type="ECO:0000256" key="3">
    <source>
        <dbReference type="ARBA" id="ARBA00022692"/>
    </source>
</evidence>
<keyword evidence="8" id="KW-1185">Reference proteome</keyword>
<keyword evidence="2" id="KW-1003">Cell membrane</keyword>
<name>A0ABV7RE74_9NEIS</name>
<comment type="caution">
    <text evidence="7">The sequence shown here is derived from an EMBL/GenBank/DDBJ whole genome shotgun (WGS) entry which is preliminary data.</text>
</comment>
<feature type="transmembrane region" description="Helical" evidence="6">
    <location>
        <begin position="220"/>
        <end position="241"/>
    </location>
</feature>
<dbReference type="PANTHER" id="PTHR30250:SF11">
    <property type="entry name" value="O-ANTIGEN TRANSPORTER-RELATED"/>
    <property type="match status" value="1"/>
</dbReference>
<reference evidence="8" key="1">
    <citation type="journal article" date="2019" name="Int. J. Syst. Evol. Microbiol.">
        <title>The Global Catalogue of Microorganisms (GCM) 10K type strain sequencing project: providing services to taxonomists for standard genome sequencing and annotation.</title>
        <authorList>
            <consortium name="The Broad Institute Genomics Platform"/>
            <consortium name="The Broad Institute Genome Sequencing Center for Infectious Disease"/>
            <person name="Wu L."/>
            <person name="Ma J."/>
        </authorList>
    </citation>
    <scope>NUCLEOTIDE SEQUENCE [LARGE SCALE GENOMIC DNA]</scope>
    <source>
        <strain evidence="8">KCTC 42742</strain>
    </source>
</reference>
<evidence type="ECO:0000256" key="4">
    <source>
        <dbReference type="ARBA" id="ARBA00022989"/>
    </source>
</evidence>
<dbReference type="RefSeq" id="WP_386089949.1">
    <property type="nucleotide sequence ID" value="NZ_JBHRXN010000012.1"/>
</dbReference>
<sequence length="489" mass="53688">MNKKNLGMVWLALARLGQALIGLLALRAMTYWLSVEQFALLGLMTAFASFFGLFLINPVGQYINRHTHHWHQQGILLEQMKKYNSYLSILSLLATVAGLVWYGSTHVQSLTKDFGTSVLIACSLGLFVWFGTWNNTLVPMLNMLGRRGQSALLGMLTVTLALSASILLVMWQAKAVTWLYGQLIGLAVGAAVALHLLSANNSSQAEVNRSFLDWSSVKDYCLPLAITAGMLWALTGGYRFVVESRWGAYNLGLLVLGMGVASQFWSIIEAITTQIVYPKYYHRLSANNRNDSLIAFNQMINTIMPIYLAMLGLGVATASNFLAILADPRFAGAAIFCSIAMLLEGCRASTNMINQAAQINKKTTSMIYPYLVAVIFSLIGFTFLYKIDAPISAVPWVLTAAMLLALVTSTFKMQQIARLLPDYKIWAMASLLGLLPVLLSASFDATTVWQHIAILVTCGTISMAGIITLTKYNSSFHALMTICLPVEKK</sequence>
<evidence type="ECO:0000256" key="1">
    <source>
        <dbReference type="ARBA" id="ARBA00004651"/>
    </source>
</evidence>
<proteinExistence type="predicted"/>
<keyword evidence="4 6" id="KW-1133">Transmembrane helix</keyword>
<organism evidence="7 8">
    <name type="scientific">Vogesella facilis</name>
    <dbReference type="NCBI Taxonomy" id="1655232"/>
    <lineage>
        <taxon>Bacteria</taxon>
        <taxon>Pseudomonadati</taxon>
        <taxon>Pseudomonadota</taxon>
        <taxon>Betaproteobacteria</taxon>
        <taxon>Neisseriales</taxon>
        <taxon>Chromobacteriaceae</taxon>
        <taxon>Vogesella</taxon>
    </lineage>
</organism>
<evidence type="ECO:0000256" key="2">
    <source>
        <dbReference type="ARBA" id="ARBA00022475"/>
    </source>
</evidence>